<accession>A0A6V7M0T2</accession>
<keyword evidence="1" id="KW-0472">Membrane</keyword>
<dbReference type="EMBL" id="CADCXW020000346">
    <property type="protein sequence ID" value="CAD1581401.1"/>
    <property type="molecule type" value="Genomic_DNA"/>
</dbReference>
<evidence type="ECO:0000256" key="1">
    <source>
        <dbReference type="SAM" id="Phobius"/>
    </source>
</evidence>
<keyword evidence="1" id="KW-1133">Transmembrane helix</keyword>
<dbReference type="AlphaFoldDB" id="A0A6V7M0T2"/>
<sequence length="158" mass="18992">MIIRLFRIGLSAIRWLREELRGVRIIGLDWELENIKRHLLINGLWPFSNHSNRIFFSTYIPLTLSWFPMLKIFTLKLEGKTIHQFVTVILGLFSLFFSFVWKKSSNVTEEMFYLMGIQWDYFHHLTEEMKEVIIEFTKRTKRVCKMWLIMGVLTTVGK</sequence>
<gene>
    <name evidence="2" type="ORF">BBRV_LOCUS119301</name>
</gene>
<reference evidence="2" key="1">
    <citation type="submission" date="2020-07" db="EMBL/GenBank/DDBJ databases">
        <authorList>
            <person name="Ferguson B K."/>
        </authorList>
    </citation>
    <scope>NUCLEOTIDE SEQUENCE</scope>
    <source>
        <strain evidence="2">L06</strain>
    </source>
</reference>
<name>A0A6V7M0T2_9HYME</name>
<organism evidence="2">
    <name type="scientific">Bracon brevicornis</name>
    <dbReference type="NCBI Taxonomy" id="1563983"/>
    <lineage>
        <taxon>Eukaryota</taxon>
        <taxon>Metazoa</taxon>
        <taxon>Ecdysozoa</taxon>
        <taxon>Arthropoda</taxon>
        <taxon>Hexapoda</taxon>
        <taxon>Insecta</taxon>
        <taxon>Pterygota</taxon>
        <taxon>Neoptera</taxon>
        <taxon>Endopterygota</taxon>
        <taxon>Hymenoptera</taxon>
        <taxon>Apocrita</taxon>
        <taxon>Ichneumonoidea</taxon>
        <taxon>Braconidae</taxon>
        <taxon>Braconinae</taxon>
        <taxon>Bracon</taxon>
    </lineage>
</organism>
<proteinExistence type="predicted"/>
<feature type="transmembrane region" description="Helical" evidence="1">
    <location>
        <begin position="81"/>
        <end position="101"/>
    </location>
</feature>
<keyword evidence="1" id="KW-0812">Transmembrane</keyword>
<evidence type="ECO:0000313" key="2">
    <source>
        <dbReference type="EMBL" id="CAD1581401.1"/>
    </source>
</evidence>
<protein>
    <submittedName>
        <fullName evidence="2">Uncharacterized protein</fullName>
    </submittedName>
</protein>